<dbReference type="Pfam" id="PF01902">
    <property type="entry name" value="Diphthami_syn_2"/>
    <property type="match status" value="1"/>
</dbReference>
<dbReference type="PANTHER" id="PTHR12196">
    <property type="entry name" value="DOMAIN OF UNKNOWN FUNCTION 71 DUF71 -CONTAINING PROTEIN"/>
    <property type="match status" value="1"/>
</dbReference>
<evidence type="ECO:0000256" key="1">
    <source>
        <dbReference type="ARBA" id="ARBA00005156"/>
    </source>
</evidence>
<comment type="similarity">
    <text evidence="2">Belongs to the Diphthine--ammonia ligase family.</text>
</comment>
<comment type="catalytic activity">
    <reaction evidence="12">
        <text>diphthine-[translation elongation factor 2] + NH4(+) + ATP = diphthamide-[translation elongation factor 2] + AMP + diphosphate + H(+)</text>
        <dbReference type="Rhea" id="RHEA:19753"/>
        <dbReference type="Rhea" id="RHEA-COMP:10172"/>
        <dbReference type="Rhea" id="RHEA-COMP:10174"/>
        <dbReference type="ChEBI" id="CHEBI:15378"/>
        <dbReference type="ChEBI" id="CHEBI:16692"/>
        <dbReference type="ChEBI" id="CHEBI:28938"/>
        <dbReference type="ChEBI" id="CHEBI:30616"/>
        <dbReference type="ChEBI" id="CHEBI:33019"/>
        <dbReference type="ChEBI" id="CHEBI:82696"/>
        <dbReference type="ChEBI" id="CHEBI:456215"/>
        <dbReference type="EC" id="6.3.1.14"/>
    </reaction>
</comment>
<dbReference type="InterPro" id="IPR030662">
    <property type="entry name" value="DPH6/MJ0570"/>
</dbReference>
<keyword evidence="6" id="KW-0547">Nucleotide-binding</keyword>
<keyword evidence="7" id="KW-0067">ATP-binding</keyword>
<dbReference type="PIRSF" id="PIRSF039123">
    <property type="entry name" value="Diphthamide_synthase"/>
    <property type="match status" value="1"/>
</dbReference>
<evidence type="ECO:0000313" key="15">
    <source>
        <dbReference type="Proteomes" id="UP000186922"/>
    </source>
</evidence>
<dbReference type="AlphaFoldDB" id="A0A1D1V6M6"/>
<evidence type="ECO:0000256" key="11">
    <source>
        <dbReference type="ARBA" id="ARBA00032849"/>
    </source>
</evidence>
<dbReference type="Proteomes" id="UP000186922">
    <property type="component" value="Unassembled WGS sequence"/>
</dbReference>
<dbReference type="InterPro" id="IPR002761">
    <property type="entry name" value="Diphthami_syn_dom"/>
</dbReference>
<gene>
    <name evidence="14" type="primary">RvY_08643-1</name>
    <name evidence="14" type="synonym">RvY_08643.1</name>
    <name evidence="14" type="ORF">RvY_08643</name>
</gene>
<keyword evidence="5" id="KW-0436">Ligase</keyword>
<evidence type="ECO:0000256" key="8">
    <source>
        <dbReference type="ARBA" id="ARBA00029814"/>
    </source>
</evidence>
<dbReference type="STRING" id="947166.A0A1D1V6M6"/>
<name>A0A1D1V6M6_RAMVA</name>
<keyword evidence="15" id="KW-1185">Reference proteome</keyword>
<dbReference type="FunFam" id="3.90.1490.10:FF:000001">
    <property type="entry name" value="Diphthine--ammonia ligase"/>
    <property type="match status" value="1"/>
</dbReference>
<dbReference type="GO" id="GO:0017178">
    <property type="term" value="F:diphthine-ammonia ligase activity"/>
    <property type="evidence" value="ECO:0007669"/>
    <property type="project" value="UniProtKB-EC"/>
</dbReference>
<dbReference type="UniPathway" id="UPA00559"/>
<proteinExistence type="inferred from homology"/>
<dbReference type="Gene3D" id="3.40.50.620">
    <property type="entry name" value="HUPs"/>
    <property type="match status" value="1"/>
</dbReference>
<evidence type="ECO:0000256" key="9">
    <source>
        <dbReference type="ARBA" id="ARBA00031202"/>
    </source>
</evidence>
<sequence length="287" mass="32168">MRVVALISGGKDSTYNMMCAVADGHEIVALANMEPKGADELDSYMYQTVGHQTITRYGEAMQLPLFRSHIRGTPRLQSKDYQVTPDDEVEDLFDLLVDIQGSVKFDAIAAGAILSEYQTLRVLNICKRLDVQALTYLWQRNQRELLQEMIECDVIAILIKVAALGLSPQKHLGQKLADIQDHLLGMEDSYGCNPCGEGGEYETLTLDCPLFHQRIVLDEVETVVVNDDTVAPVAYLNPKRFHLEPKKGFDGRQSQFACLQKYLDILTVSISRSIHRKGLGSCQNFNE</sequence>
<dbReference type="InterPro" id="IPR014729">
    <property type="entry name" value="Rossmann-like_a/b/a_fold"/>
</dbReference>
<evidence type="ECO:0000256" key="2">
    <source>
        <dbReference type="ARBA" id="ARBA00008496"/>
    </source>
</evidence>
<evidence type="ECO:0000256" key="5">
    <source>
        <dbReference type="ARBA" id="ARBA00022598"/>
    </source>
</evidence>
<dbReference type="Gene3D" id="3.90.1490.10">
    <property type="entry name" value="putative n-type atp pyrophosphatase, domain 2"/>
    <property type="match status" value="1"/>
</dbReference>
<evidence type="ECO:0000256" key="7">
    <source>
        <dbReference type="ARBA" id="ARBA00022840"/>
    </source>
</evidence>
<evidence type="ECO:0000256" key="4">
    <source>
        <dbReference type="ARBA" id="ARBA00018426"/>
    </source>
</evidence>
<dbReference type="PANTHER" id="PTHR12196:SF2">
    <property type="entry name" value="DIPHTHINE--AMMONIA LIGASE"/>
    <property type="match status" value="1"/>
</dbReference>
<evidence type="ECO:0000259" key="13">
    <source>
        <dbReference type="Pfam" id="PF01902"/>
    </source>
</evidence>
<protein>
    <recommendedName>
        <fullName evidence="4">Diphthine--ammonia ligase</fullName>
        <ecNumber evidence="3">6.3.1.14</ecNumber>
    </recommendedName>
    <alternativeName>
        <fullName evidence="9">ATP-binding domain-containing protein 4</fullName>
    </alternativeName>
    <alternativeName>
        <fullName evidence="8">Diphthamide synthase</fullName>
    </alternativeName>
    <alternativeName>
        <fullName evidence="10">Diphthamide synthetase</fullName>
    </alternativeName>
    <alternativeName>
        <fullName evidence="11">Protein DPH6 homolog</fullName>
    </alternativeName>
</protein>
<dbReference type="OrthoDB" id="686384at2759"/>
<evidence type="ECO:0000256" key="10">
    <source>
        <dbReference type="ARBA" id="ARBA00031552"/>
    </source>
</evidence>
<dbReference type="SUPFAM" id="SSF52402">
    <property type="entry name" value="Adenine nucleotide alpha hydrolases-like"/>
    <property type="match status" value="1"/>
</dbReference>
<accession>A0A1D1V6M6</accession>
<dbReference type="NCBIfam" id="TIGR00290">
    <property type="entry name" value="MJ0570_dom"/>
    <property type="match status" value="1"/>
</dbReference>
<dbReference type="CDD" id="cd01994">
    <property type="entry name" value="AANH_PF0828-like"/>
    <property type="match status" value="1"/>
</dbReference>
<feature type="domain" description="Diphthamide synthase" evidence="13">
    <location>
        <begin position="1"/>
        <end position="224"/>
    </location>
</feature>
<dbReference type="FunFam" id="3.40.50.620:FF:000145">
    <property type="entry name" value="ATP-binding domain containing protein"/>
    <property type="match status" value="1"/>
</dbReference>
<reference evidence="14 15" key="1">
    <citation type="journal article" date="2016" name="Nat. Commun.">
        <title>Extremotolerant tardigrade genome and improved radiotolerance of human cultured cells by tardigrade-unique protein.</title>
        <authorList>
            <person name="Hashimoto T."/>
            <person name="Horikawa D.D."/>
            <person name="Saito Y."/>
            <person name="Kuwahara H."/>
            <person name="Kozuka-Hata H."/>
            <person name="Shin-I T."/>
            <person name="Minakuchi Y."/>
            <person name="Ohishi K."/>
            <person name="Motoyama A."/>
            <person name="Aizu T."/>
            <person name="Enomoto A."/>
            <person name="Kondo K."/>
            <person name="Tanaka S."/>
            <person name="Hara Y."/>
            <person name="Koshikawa S."/>
            <person name="Sagara H."/>
            <person name="Miura T."/>
            <person name="Yokobori S."/>
            <person name="Miyagawa K."/>
            <person name="Suzuki Y."/>
            <person name="Kubo T."/>
            <person name="Oyama M."/>
            <person name="Kohara Y."/>
            <person name="Fujiyama A."/>
            <person name="Arakawa K."/>
            <person name="Katayama T."/>
            <person name="Toyoda A."/>
            <person name="Kunieda T."/>
        </authorList>
    </citation>
    <scope>NUCLEOTIDE SEQUENCE [LARGE SCALE GENOMIC DNA]</scope>
    <source>
        <strain evidence="14 15">YOKOZUNA-1</strain>
    </source>
</reference>
<dbReference type="EMBL" id="BDGG01000004">
    <property type="protein sequence ID" value="GAU97324.1"/>
    <property type="molecule type" value="Genomic_DNA"/>
</dbReference>
<comment type="caution">
    <text evidence="14">The sequence shown here is derived from an EMBL/GenBank/DDBJ whole genome shotgun (WGS) entry which is preliminary data.</text>
</comment>
<evidence type="ECO:0000256" key="12">
    <source>
        <dbReference type="ARBA" id="ARBA00048108"/>
    </source>
</evidence>
<organism evidence="14 15">
    <name type="scientific">Ramazzottius varieornatus</name>
    <name type="common">Water bear</name>
    <name type="synonym">Tardigrade</name>
    <dbReference type="NCBI Taxonomy" id="947166"/>
    <lineage>
        <taxon>Eukaryota</taxon>
        <taxon>Metazoa</taxon>
        <taxon>Ecdysozoa</taxon>
        <taxon>Tardigrada</taxon>
        <taxon>Eutardigrada</taxon>
        <taxon>Parachela</taxon>
        <taxon>Hypsibioidea</taxon>
        <taxon>Ramazzottiidae</taxon>
        <taxon>Ramazzottius</taxon>
    </lineage>
</organism>
<dbReference type="GO" id="GO:0017183">
    <property type="term" value="P:protein histidyl modification to diphthamide"/>
    <property type="evidence" value="ECO:0007669"/>
    <property type="project" value="UniProtKB-UniPathway"/>
</dbReference>
<evidence type="ECO:0000256" key="6">
    <source>
        <dbReference type="ARBA" id="ARBA00022741"/>
    </source>
</evidence>
<dbReference type="EC" id="6.3.1.14" evidence="3"/>
<comment type="pathway">
    <text evidence="1">Protein modification; peptidyl-diphthamide biosynthesis.</text>
</comment>
<evidence type="ECO:0000256" key="3">
    <source>
        <dbReference type="ARBA" id="ARBA00012089"/>
    </source>
</evidence>
<dbReference type="GO" id="GO:0005524">
    <property type="term" value="F:ATP binding"/>
    <property type="evidence" value="ECO:0007669"/>
    <property type="project" value="UniProtKB-KW"/>
</dbReference>
<evidence type="ECO:0000313" key="14">
    <source>
        <dbReference type="EMBL" id="GAU97324.1"/>
    </source>
</evidence>